<accession>A0AAD7C693</accession>
<dbReference type="Proteomes" id="UP001221757">
    <property type="component" value="Unassembled WGS sequence"/>
</dbReference>
<comment type="caution">
    <text evidence="1">The sequence shown here is derived from an EMBL/GenBank/DDBJ whole genome shotgun (WGS) entry which is preliminary data.</text>
</comment>
<gene>
    <name evidence="1" type="ORF">B0H17DRAFT_1149175</name>
</gene>
<dbReference type="AlphaFoldDB" id="A0AAD7C693"/>
<proteinExistence type="predicted"/>
<name>A0AAD7C693_MYCRO</name>
<dbReference type="EMBL" id="JARKIE010000439">
    <property type="protein sequence ID" value="KAJ7639886.1"/>
    <property type="molecule type" value="Genomic_DNA"/>
</dbReference>
<organism evidence="1 2">
    <name type="scientific">Mycena rosella</name>
    <name type="common">Pink bonnet</name>
    <name type="synonym">Agaricus rosellus</name>
    <dbReference type="NCBI Taxonomy" id="1033263"/>
    <lineage>
        <taxon>Eukaryota</taxon>
        <taxon>Fungi</taxon>
        <taxon>Dikarya</taxon>
        <taxon>Basidiomycota</taxon>
        <taxon>Agaricomycotina</taxon>
        <taxon>Agaricomycetes</taxon>
        <taxon>Agaricomycetidae</taxon>
        <taxon>Agaricales</taxon>
        <taxon>Marasmiineae</taxon>
        <taxon>Mycenaceae</taxon>
        <taxon>Mycena</taxon>
    </lineage>
</organism>
<evidence type="ECO:0000313" key="1">
    <source>
        <dbReference type="EMBL" id="KAJ7639886.1"/>
    </source>
</evidence>
<protein>
    <submittedName>
        <fullName evidence="1">Uncharacterized protein</fullName>
    </submittedName>
</protein>
<sequence length="321" mass="35467">MVELFDGLTRLVILDKYRRLTSDTVKAISSDSSYARRVESLPYIDTYKFCATGDLDKTRMKISSGHMMPWMPLHAPNSTEALDLNPAYADSLLGILCTLVKTPELRNHMAGEPATWILTSWRVVPLADQPVFDIYNTIHIVSTAGIGAEAFADTLGLSVAVISHMWTISQKALHAGYYGCAARGLCCSKNFPAWFPTGLYPTVDDFARQSGARSTVNSGALDGVGRILEAIVNDLWNAPAGDRWMEWIDRGGWNRMSDEGLDQTWRQSDGLFGGGAAFDHDAMRENIIFLTINGIDVPFSTNPWSIHELWGSFWSSGSAFN</sequence>
<reference evidence="1" key="1">
    <citation type="submission" date="2023-03" db="EMBL/GenBank/DDBJ databases">
        <title>Massive genome expansion in bonnet fungi (Mycena s.s.) driven by repeated elements and novel gene families across ecological guilds.</title>
        <authorList>
            <consortium name="Lawrence Berkeley National Laboratory"/>
            <person name="Harder C.B."/>
            <person name="Miyauchi S."/>
            <person name="Viragh M."/>
            <person name="Kuo A."/>
            <person name="Thoen E."/>
            <person name="Andreopoulos B."/>
            <person name="Lu D."/>
            <person name="Skrede I."/>
            <person name="Drula E."/>
            <person name="Henrissat B."/>
            <person name="Morin E."/>
            <person name="Kohler A."/>
            <person name="Barry K."/>
            <person name="LaButti K."/>
            <person name="Morin E."/>
            <person name="Salamov A."/>
            <person name="Lipzen A."/>
            <person name="Mereny Z."/>
            <person name="Hegedus B."/>
            <person name="Baldrian P."/>
            <person name="Stursova M."/>
            <person name="Weitz H."/>
            <person name="Taylor A."/>
            <person name="Grigoriev I.V."/>
            <person name="Nagy L.G."/>
            <person name="Martin F."/>
            <person name="Kauserud H."/>
        </authorList>
    </citation>
    <scope>NUCLEOTIDE SEQUENCE</scope>
    <source>
        <strain evidence="1">CBHHK067</strain>
    </source>
</reference>
<keyword evidence="2" id="KW-1185">Reference proteome</keyword>
<evidence type="ECO:0000313" key="2">
    <source>
        <dbReference type="Proteomes" id="UP001221757"/>
    </source>
</evidence>